<dbReference type="PANTHER" id="PTHR42940:SF3">
    <property type="entry name" value="ALCOHOL DEHYDROGENASE 1-RELATED"/>
    <property type="match status" value="1"/>
</dbReference>
<dbReference type="SUPFAM" id="SSF51735">
    <property type="entry name" value="NAD(P)-binding Rossmann-fold domains"/>
    <property type="match status" value="1"/>
</dbReference>
<dbReference type="AlphaFoldDB" id="A0A381Z8H0"/>
<name>A0A381Z8H0_9ZZZZ</name>
<evidence type="ECO:0000256" key="3">
    <source>
        <dbReference type="ARBA" id="ARBA00013190"/>
    </source>
</evidence>
<evidence type="ECO:0000256" key="7">
    <source>
        <dbReference type="ARBA" id="ARBA00023027"/>
    </source>
</evidence>
<dbReference type="GO" id="GO:0004022">
    <property type="term" value="F:alcohol dehydrogenase (NAD+) activity"/>
    <property type="evidence" value="ECO:0007669"/>
    <property type="project" value="UniProtKB-EC"/>
</dbReference>
<dbReference type="InterPro" id="IPR011032">
    <property type="entry name" value="GroES-like_sf"/>
</dbReference>
<dbReference type="EMBL" id="UINC01020363">
    <property type="protein sequence ID" value="SVA85585.1"/>
    <property type="molecule type" value="Genomic_DNA"/>
</dbReference>
<comment type="cofactor">
    <cofactor evidence="1">
        <name>Zn(2+)</name>
        <dbReference type="ChEBI" id="CHEBI:29105"/>
    </cofactor>
</comment>
<dbReference type="InterPro" id="IPR036291">
    <property type="entry name" value="NAD(P)-bd_dom_sf"/>
</dbReference>
<evidence type="ECO:0000259" key="8">
    <source>
        <dbReference type="Pfam" id="PF00107"/>
    </source>
</evidence>
<feature type="domain" description="Alcohol dehydrogenase-like N-terminal" evidence="9">
    <location>
        <begin position="33"/>
        <end position="152"/>
    </location>
</feature>
<feature type="domain" description="Alcohol dehydrogenase-like C-terminal" evidence="8">
    <location>
        <begin position="192"/>
        <end position="322"/>
    </location>
</feature>
<proteinExistence type="inferred from homology"/>
<sequence length="367" mass="40276">MSNNIASTIIFNGPKKPLTEKKISIPQKIGLYEAIVKISLTTICGSDVHTWLGHRPFPTPAILGHEIVGKIVKLGKNLRFDFNGKKLNVGDRITWSMTASCQKCFFCKKGLPQKCINLFKYGHTKSVGNLGLTGGFANFIIIRKGSFIFKIPNQISDEEAAPLMCAGATITNGLDEANFSKCNFVVVQGCGALGLYACAFTKQLGAKKIIAIDIYNDRLSLAKEFGADYVINAKQENNIIKKIEKITKGIGADYVIEVTGSPKVIDQGIKFLRIGGKYILLGAIYPGSKFVLDSSEIITKCIQIIGMHNYKPEALDLAIKLMLKTQNKYPYKKLVGTQCNLTLDGIEDALKSFQSKKTTRPSIKPNL</sequence>
<dbReference type="GO" id="GO:0005737">
    <property type="term" value="C:cytoplasm"/>
    <property type="evidence" value="ECO:0007669"/>
    <property type="project" value="TreeGrafter"/>
</dbReference>
<evidence type="ECO:0000256" key="2">
    <source>
        <dbReference type="ARBA" id="ARBA00008072"/>
    </source>
</evidence>
<keyword evidence="4" id="KW-0479">Metal-binding</keyword>
<reference evidence="10" key="1">
    <citation type="submission" date="2018-05" db="EMBL/GenBank/DDBJ databases">
        <authorList>
            <person name="Lanie J.A."/>
            <person name="Ng W.-L."/>
            <person name="Kazmierczak K.M."/>
            <person name="Andrzejewski T.M."/>
            <person name="Davidsen T.M."/>
            <person name="Wayne K.J."/>
            <person name="Tettelin H."/>
            <person name="Glass J.I."/>
            <person name="Rusch D."/>
            <person name="Podicherti R."/>
            <person name="Tsui H.-C.T."/>
            <person name="Winkler M.E."/>
        </authorList>
    </citation>
    <scope>NUCLEOTIDE SEQUENCE</scope>
</reference>
<dbReference type="PANTHER" id="PTHR42940">
    <property type="entry name" value="ALCOHOL DEHYDROGENASE 1-RELATED"/>
    <property type="match status" value="1"/>
</dbReference>
<dbReference type="Gene3D" id="3.90.180.10">
    <property type="entry name" value="Medium-chain alcohol dehydrogenases, catalytic domain"/>
    <property type="match status" value="1"/>
</dbReference>
<protein>
    <recommendedName>
        <fullName evidence="3">alcohol dehydrogenase</fullName>
        <ecNumber evidence="3">1.1.1.1</ecNumber>
    </recommendedName>
</protein>
<keyword evidence="6" id="KW-0560">Oxidoreductase</keyword>
<dbReference type="Pfam" id="PF08240">
    <property type="entry name" value="ADH_N"/>
    <property type="match status" value="1"/>
</dbReference>
<keyword evidence="7" id="KW-0520">NAD</keyword>
<evidence type="ECO:0000256" key="1">
    <source>
        <dbReference type="ARBA" id="ARBA00001947"/>
    </source>
</evidence>
<gene>
    <name evidence="10" type="ORF">METZ01_LOCUS138439</name>
</gene>
<dbReference type="Pfam" id="PF00107">
    <property type="entry name" value="ADH_zinc_N"/>
    <property type="match status" value="1"/>
</dbReference>
<evidence type="ECO:0000256" key="4">
    <source>
        <dbReference type="ARBA" id="ARBA00022723"/>
    </source>
</evidence>
<dbReference type="Gene3D" id="3.40.50.720">
    <property type="entry name" value="NAD(P)-binding Rossmann-like Domain"/>
    <property type="match status" value="1"/>
</dbReference>
<keyword evidence="5" id="KW-0862">Zinc</keyword>
<dbReference type="InterPro" id="IPR013149">
    <property type="entry name" value="ADH-like_C"/>
</dbReference>
<dbReference type="InterPro" id="IPR013154">
    <property type="entry name" value="ADH-like_N"/>
</dbReference>
<accession>A0A381Z8H0</accession>
<dbReference type="EC" id="1.1.1.1" evidence="3"/>
<evidence type="ECO:0000313" key="10">
    <source>
        <dbReference type="EMBL" id="SVA85585.1"/>
    </source>
</evidence>
<comment type="similarity">
    <text evidence="2">Belongs to the zinc-containing alcohol dehydrogenase family.</text>
</comment>
<dbReference type="SUPFAM" id="SSF50129">
    <property type="entry name" value="GroES-like"/>
    <property type="match status" value="1"/>
</dbReference>
<organism evidence="10">
    <name type="scientific">marine metagenome</name>
    <dbReference type="NCBI Taxonomy" id="408172"/>
    <lineage>
        <taxon>unclassified sequences</taxon>
        <taxon>metagenomes</taxon>
        <taxon>ecological metagenomes</taxon>
    </lineage>
</organism>
<evidence type="ECO:0000259" key="9">
    <source>
        <dbReference type="Pfam" id="PF08240"/>
    </source>
</evidence>
<dbReference type="GO" id="GO:0046872">
    <property type="term" value="F:metal ion binding"/>
    <property type="evidence" value="ECO:0007669"/>
    <property type="project" value="UniProtKB-KW"/>
</dbReference>
<evidence type="ECO:0000256" key="5">
    <source>
        <dbReference type="ARBA" id="ARBA00022833"/>
    </source>
</evidence>
<evidence type="ECO:0000256" key="6">
    <source>
        <dbReference type="ARBA" id="ARBA00023002"/>
    </source>
</evidence>
<dbReference type="CDD" id="cd08231">
    <property type="entry name" value="MDR_TM0436_like"/>
    <property type="match status" value="1"/>
</dbReference>